<dbReference type="Pfam" id="PF13188">
    <property type="entry name" value="PAS_8"/>
    <property type="match status" value="1"/>
</dbReference>
<proteinExistence type="predicted"/>
<dbReference type="SMART" id="SM00448">
    <property type="entry name" value="REC"/>
    <property type="match status" value="1"/>
</dbReference>
<gene>
    <name evidence="5" type="ORF">GF359_06330</name>
</gene>
<feature type="modified residue" description="4-aspartylphosphate" evidence="1">
    <location>
        <position position="55"/>
    </location>
</feature>
<dbReference type="InterPro" id="IPR001789">
    <property type="entry name" value="Sig_transdc_resp-reg_receiver"/>
</dbReference>
<organism evidence="5 6">
    <name type="scientific">candidate division WOR-3 bacterium</name>
    <dbReference type="NCBI Taxonomy" id="2052148"/>
    <lineage>
        <taxon>Bacteria</taxon>
        <taxon>Bacteria division WOR-3</taxon>
    </lineage>
</organism>
<sequence>MMKSRILIVEDERIVAGDVKSRIESLGYEVVGTVATGEEAVFLAERERPDLVLMDIMLKGDINGIQAAEQIKTFYDIPVVYLTAYADEETLQRVKASEPFGYIVKPFEQRVLHTTIEIALYQSQMEKALKEKEELYRTLIETSPDAIVLTDLEGNLIMVNKRAASLYGQPGVNDLIGLNVFDILATKDRKRAYDDARKTLKRERIDDVEYLLTRKDGSYFPGEVSASVVRDAKGRAKGLIAVIRDISGRKSSEVALKKSEERYRALTEEALVGVYIYSNKRRKYIFVNPAMEKITGYSREELLTIDPNKLALPEGKKLLAEREKAVKEGREKPSQYMIRILRKDGSIAVLEVRTRPIEDEGEVAALGNCIDVTGIIKQKEQIERAKLEWERTFDATSDLVMIVDKDQGIMRANKAVADYAGLDFPELLKMTYFQLFH</sequence>
<dbReference type="InterPro" id="IPR052155">
    <property type="entry name" value="Biofilm_reg_signaling"/>
</dbReference>
<dbReference type="Pfam" id="PF00072">
    <property type="entry name" value="Response_reg"/>
    <property type="match status" value="1"/>
</dbReference>
<dbReference type="PROSITE" id="PS50113">
    <property type="entry name" value="PAC"/>
    <property type="match status" value="2"/>
</dbReference>
<feature type="domain" description="Response regulatory" evidence="2">
    <location>
        <begin position="5"/>
        <end position="120"/>
    </location>
</feature>
<dbReference type="SMART" id="SM00086">
    <property type="entry name" value="PAC"/>
    <property type="match status" value="2"/>
</dbReference>
<dbReference type="InterPro" id="IPR013767">
    <property type="entry name" value="PAS_fold"/>
</dbReference>
<dbReference type="Gene3D" id="3.30.450.20">
    <property type="entry name" value="PAS domain"/>
    <property type="match status" value="3"/>
</dbReference>
<feature type="domain" description="PAS" evidence="3">
    <location>
        <begin position="385"/>
        <end position="437"/>
    </location>
</feature>
<dbReference type="InterPro" id="IPR011006">
    <property type="entry name" value="CheY-like_superfamily"/>
</dbReference>
<dbReference type="Pfam" id="PF13426">
    <property type="entry name" value="PAS_9"/>
    <property type="match status" value="1"/>
</dbReference>
<evidence type="ECO:0000259" key="2">
    <source>
        <dbReference type="PROSITE" id="PS50110"/>
    </source>
</evidence>
<comment type="caution">
    <text evidence="5">The sequence shown here is derived from an EMBL/GenBank/DDBJ whole genome shotgun (WGS) entry which is preliminary data.</text>
</comment>
<reference evidence="5" key="1">
    <citation type="submission" date="2019-11" db="EMBL/GenBank/DDBJ databases">
        <title>Microbial mats filling the niche in hypersaline microbial mats.</title>
        <authorList>
            <person name="Wong H.L."/>
            <person name="Macleod F.I."/>
            <person name="White R.A. III"/>
            <person name="Burns B.P."/>
        </authorList>
    </citation>
    <scope>NUCLEOTIDE SEQUENCE</scope>
    <source>
        <strain evidence="5">Bin_327</strain>
    </source>
</reference>
<dbReference type="EMBL" id="WJKJ01000210">
    <property type="protein sequence ID" value="MBD3364816.1"/>
    <property type="molecule type" value="Genomic_DNA"/>
</dbReference>
<evidence type="ECO:0000259" key="3">
    <source>
        <dbReference type="PROSITE" id="PS50112"/>
    </source>
</evidence>
<dbReference type="CDD" id="cd17534">
    <property type="entry name" value="REC_DC-like"/>
    <property type="match status" value="1"/>
</dbReference>
<dbReference type="InterPro" id="IPR035965">
    <property type="entry name" value="PAS-like_dom_sf"/>
</dbReference>
<dbReference type="PANTHER" id="PTHR44757:SF2">
    <property type="entry name" value="BIOFILM ARCHITECTURE MAINTENANCE PROTEIN MBAA"/>
    <property type="match status" value="1"/>
</dbReference>
<dbReference type="SUPFAM" id="SSF55785">
    <property type="entry name" value="PYP-like sensor domain (PAS domain)"/>
    <property type="match status" value="3"/>
</dbReference>
<keyword evidence="1" id="KW-0597">Phosphoprotein</keyword>
<accession>A0A9D5K9E9</accession>
<dbReference type="GO" id="GO:0000160">
    <property type="term" value="P:phosphorelay signal transduction system"/>
    <property type="evidence" value="ECO:0007669"/>
    <property type="project" value="InterPro"/>
</dbReference>
<dbReference type="SUPFAM" id="SSF52172">
    <property type="entry name" value="CheY-like"/>
    <property type="match status" value="1"/>
</dbReference>
<dbReference type="InterPro" id="IPR000700">
    <property type="entry name" value="PAS-assoc_C"/>
</dbReference>
<dbReference type="Pfam" id="PF00989">
    <property type="entry name" value="PAS"/>
    <property type="match status" value="1"/>
</dbReference>
<protein>
    <submittedName>
        <fullName evidence="5">PAS domain S-box protein</fullName>
    </submittedName>
</protein>
<dbReference type="PROSITE" id="PS50110">
    <property type="entry name" value="RESPONSE_REGULATORY"/>
    <property type="match status" value="1"/>
</dbReference>
<feature type="domain" description="PAS" evidence="3">
    <location>
        <begin position="259"/>
        <end position="303"/>
    </location>
</feature>
<evidence type="ECO:0000259" key="4">
    <source>
        <dbReference type="PROSITE" id="PS50113"/>
    </source>
</evidence>
<evidence type="ECO:0000256" key="1">
    <source>
        <dbReference type="PROSITE-ProRule" id="PRU00169"/>
    </source>
</evidence>
<name>A0A9D5K9E9_UNCW3</name>
<evidence type="ECO:0000313" key="6">
    <source>
        <dbReference type="Proteomes" id="UP000630660"/>
    </source>
</evidence>
<dbReference type="PANTHER" id="PTHR44757">
    <property type="entry name" value="DIGUANYLATE CYCLASE DGCP"/>
    <property type="match status" value="1"/>
</dbReference>
<dbReference type="AlphaFoldDB" id="A0A9D5K9E9"/>
<dbReference type="CDD" id="cd00130">
    <property type="entry name" value="PAS"/>
    <property type="match status" value="3"/>
</dbReference>
<dbReference type="NCBIfam" id="TIGR00229">
    <property type="entry name" value="sensory_box"/>
    <property type="match status" value="2"/>
</dbReference>
<evidence type="ECO:0000313" key="5">
    <source>
        <dbReference type="EMBL" id="MBD3364816.1"/>
    </source>
</evidence>
<dbReference type="Gene3D" id="3.40.50.2300">
    <property type="match status" value="1"/>
</dbReference>
<dbReference type="SMART" id="SM00091">
    <property type="entry name" value="PAS"/>
    <property type="match status" value="2"/>
</dbReference>
<dbReference type="InterPro" id="IPR000014">
    <property type="entry name" value="PAS"/>
</dbReference>
<dbReference type="InterPro" id="IPR001610">
    <property type="entry name" value="PAC"/>
</dbReference>
<feature type="non-terminal residue" evidence="5">
    <location>
        <position position="437"/>
    </location>
</feature>
<feature type="domain" description="PAC" evidence="4">
    <location>
        <begin position="334"/>
        <end position="384"/>
    </location>
</feature>
<feature type="domain" description="PAC" evidence="4">
    <location>
        <begin position="206"/>
        <end position="258"/>
    </location>
</feature>
<dbReference type="Proteomes" id="UP000630660">
    <property type="component" value="Unassembled WGS sequence"/>
</dbReference>
<feature type="domain" description="PAS" evidence="3">
    <location>
        <begin position="132"/>
        <end position="203"/>
    </location>
</feature>
<dbReference type="PROSITE" id="PS50112">
    <property type="entry name" value="PAS"/>
    <property type="match status" value="3"/>
</dbReference>